<feature type="signal peptide" evidence="1">
    <location>
        <begin position="1"/>
        <end position="22"/>
    </location>
</feature>
<dbReference type="Proteomes" id="UP000053586">
    <property type="component" value="Unassembled WGS sequence"/>
</dbReference>
<reference evidence="3 4" key="1">
    <citation type="journal article" date="2012" name="J. Bacteriol.">
        <title>Genome sequence of proteorhodopsin-containing sea ice bacterium Glaciecola punicea ACAM 611T.</title>
        <authorList>
            <person name="Qin Q.-L."/>
            <person name="Xie B.-B."/>
            <person name="Shu Y.-L."/>
            <person name="Rong J.-C."/>
            <person name="Zhao D.-L."/>
            <person name="Zhang X.-Y."/>
            <person name="Chen X.-L."/>
            <person name="Zhou B.-C."/>
            <person name="Zhanga Y.-Z."/>
        </authorList>
    </citation>
    <scope>NUCLEOTIDE SEQUENCE [LARGE SCALE GENOMIC DNA]</scope>
    <source>
        <strain evidence="3 4">ACAM 611</strain>
    </source>
</reference>
<dbReference type="PANTHER" id="PTHR43031">
    <property type="entry name" value="FAD-DEPENDENT OXIDOREDUCTASE"/>
    <property type="match status" value="1"/>
</dbReference>
<evidence type="ECO:0000313" key="4">
    <source>
        <dbReference type="Proteomes" id="UP000053586"/>
    </source>
</evidence>
<dbReference type="InterPro" id="IPR001763">
    <property type="entry name" value="Rhodanese-like_dom"/>
</dbReference>
<organism evidence="3 4">
    <name type="scientific">Glaciecola punicea ACAM 611</name>
    <dbReference type="NCBI Taxonomy" id="1121923"/>
    <lineage>
        <taxon>Bacteria</taxon>
        <taxon>Pseudomonadati</taxon>
        <taxon>Pseudomonadota</taxon>
        <taxon>Gammaproteobacteria</taxon>
        <taxon>Alteromonadales</taxon>
        <taxon>Alteromonadaceae</taxon>
        <taxon>Glaciecola</taxon>
    </lineage>
</organism>
<dbReference type="PANTHER" id="PTHR43031:SF1">
    <property type="entry name" value="PYRIDINE NUCLEOTIDE-DISULPHIDE OXIDOREDUCTASE"/>
    <property type="match status" value="1"/>
</dbReference>
<evidence type="ECO:0000313" key="3">
    <source>
        <dbReference type="EMBL" id="GAB55936.1"/>
    </source>
</evidence>
<dbReference type="SUPFAM" id="SSF52821">
    <property type="entry name" value="Rhodanese/Cell cycle control phosphatase"/>
    <property type="match status" value="1"/>
</dbReference>
<dbReference type="Pfam" id="PF00581">
    <property type="entry name" value="Rhodanese"/>
    <property type="match status" value="1"/>
</dbReference>
<comment type="caution">
    <text evidence="3">The sequence shown here is derived from an EMBL/GenBank/DDBJ whole genome shotgun (WGS) entry which is preliminary data.</text>
</comment>
<dbReference type="SMART" id="SM00450">
    <property type="entry name" value="RHOD"/>
    <property type="match status" value="1"/>
</dbReference>
<sequence length="122" mass="13346">MKKFLTAIIAIFAIAFSLSAGALVQEKIEYKTFDDNIQVIDVRTDAEFNEGHLSQALHIPHTTMLQGEGFADLDKTKPVVLYCRTGGRAGQAKAFLEDQGFTDVTNAGGISELIIPTDKTRE</sequence>
<dbReference type="AlphaFoldDB" id="H5TCA9"/>
<dbReference type="Gene3D" id="3.40.250.10">
    <property type="entry name" value="Rhodanese-like domain"/>
    <property type="match status" value="1"/>
</dbReference>
<proteinExistence type="predicted"/>
<gene>
    <name evidence="3" type="primary">pspE</name>
    <name evidence="3" type="ORF">GPUN_1820</name>
</gene>
<dbReference type="InterPro" id="IPR050229">
    <property type="entry name" value="GlpE_sulfurtransferase"/>
</dbReference>
<dbReference type="RefSeq" id="WP_006005550.1">
    <property type="nucleotide sequence ID" value="NZ_BAET01000019.1"/>
</dbReference>
<dbReference type="STRING" id="56804.BAE46_06830"/>
<protein>
    <submittedName>
        <fullName evidence="3">Phage shock protein E</fullName>
    </submittedName>
</protein>
<evidence type="ECO:0000256" key="1">
    <source>
        <dbReference type="SAM" id="SignalP"/>
    </source>
</evidence>
<dbReference type="InterPro" id="IPR036873">
    <property type="entry name" value="Rhodanese-like_dom_sf"/>
</dbReference>
<dbReference type="eggNOG" id="COG0607">
    <property type="taxonomic scope" value="Bacteria"/>
</dbReference>
<keyword evidence="4" id="KW-1185">Reference proteome</keyword>
<dbReference type="CDD" id="cd00158">
    <property type="entry name" value="RHOD"/>
    <property type="match status" value="1"/>
</dbReference>
<accession>H5TCA9</accession>
<dbReference type="OrthoDB" id="9814704at2"/>
<dbReference type="EMBL" id="BAET01000019">
    <property type="protein sequence ID" value="GAB55936.1"/>
    <property type="molecule type" value="Genomic_DNA"/>
</dbReference>
<evidence type="ECO:0000259" key="2">
    <source>
        <dbReference type="PROSITE" id="PS50206"/>
    </source>
</evidence>
<reference evidence="3 4" key="2">
    <citation type="journal article" date="2017" name="Antonie Van Leeuwenhoek">
        <title>Rhizobium rhizosphaerae sp. nov., a novel species isolated from rice rhizosphere.</title>
        <authorList>
            <person name="Zhao J.J."/>
            <person name="Zhang J."/>
            <person name="Zhang R.J."/>
            <person name="Zhang C.W."/>
            <person name="Yin H.Q."/>
            <person name="Zhang X.X."/>
        </authorList>
    </citation>
    <scope>NUCLEOTIDE SEQUENCE [LARGE SCALE GENOMIC DNA]</scope>
    <source>
        <strain evidence="3 4">ACAM 611</strain>
    </source>
</reference>
<feature type="domain" description="Rhodanese" evidence="2">
    <location>
        <begin position="33"/>
        <end position="119"/>
    </location>
</feature>
<feature type="chain" id="PRO_5003598766" evidence="1">
    <location>
        <begin position="23"/>
        <end position="122"/>
    </location>
</feature>
<name>H5TCA9_9ALTE</name>
<dbReference type="PROSITE" id="PS50206">
    <property type="entry name" value="RHODANESE_3"/>
    <property type="match status" value="1"/>
</dbReference>
<keyword evidence="1" id="KW-0732">Signal</keyword>